<dbReference type="VEuPathDB" id="AmoebaDB:NfTy_010530"/>
<name>A0A6A5BE75_NAEFO</name>
<evidence type="ECO:0000259" key="1">
    <source>
        <dbReference type="Pfam" id="PF13475"/>
    </source>
</evidence>
<proteinExistence type="predicted"/>
<feature type="domain" description="DUF4116" evidence="1">
    <location>
        <begin position="416"/>
        <end position="456"/>
    </location>
</feature>
<comment type="caution">
    <text evidence="2">The sequence shown here is derived from an EMBL/GenBank/DDBJ whole genome shotgun (WGS) entry which is preliminary data.</text>
</comment>
<accession>A0A6A5BE75</accession>
<feature type="domain" description="DUF4116" evidence="1">
    <location>
        <begin position="343"/>
        <end position="386"/>
    </location>
</feature>
<gene>
    <name evidence="2" type="ORF">FDP41_008778</name>
</gene>
<dbReference type="GeneID" id="68115996"/>
<evidence type="ECO:0000313" key="2">
    <source>
        <dbReference type="EMBL" id="KAF0972926.1"/>
    </source>
</evidence>
<organism evidence="2 3">
    <name type="scientific">Naegleria fowleri</name>
    <name type="common">Brain eating amoeba</name>
    <dbReference type="NCBI Taxonomy" id="5763"/>
    <lineage>
        <taxon>Eukaryota</taxon>
        <taxon>Discoba</taxon>
        <taxon>Heterolobosea</taxon>
        <taxon>Tetramitia</taxon>
        <taxon>Eutetramitia</taxon>
        <taxon>Vahlkampfiidae</taxon>
        <taxon>Naegleria</taxon>
    </lineage>
</organism>
<feature type="domain" description="DUF4116" evidence="1">
    <location>
        <begin position="291"/>
        <end position="339"/>
    </location>
</feature>
<protein>
    <recommendedName>
        <fullName evidence="1">DUF4116 domain-containing protein</fullName>
    </recommendedName>
</protein>
<dbReference type="VEuPathDB" id="AmoebaDB:NF0095340"/>
<dbReference type="VEuPathDB" id="AmoebaDB:FDP41_008778"/>
<dbReference type="InterPro" id="IPR025197">
    <property type="entry name" value="DUF4116"/>
</dbReference>
<dbReference type="OrthoDB" id="10469869at2759"/>
<dbReference type="EMBL" id="VFQX01000064">
    <property type="protein sequence ID" value="KAF0972926.1"/>
    <property type="molecule type" value="Genomic_DNA"/>
</dbReference>
<feature type="domain" description="DUF4116" evidence="1">
    <location>
        <begin position="164"/>
        <end position="214"/>
    </location>
</feature>
<dbReference type="RefSeq" id="XP_044557640.1">
    <property type="nucleotide sequence ID" value="XM_044712667.1"/>
</dbReference>
<dbReference type="AlphaFoldDB" id="A0A6A5BE75"/>
<feature type="domain" description="DUF4116" evidence="1">
    <location>
        <begin position="241"/>
        <end position="287"/>
    </location>
</feature>
<evidence type="ECO:0000313" key="3">
    <source>
        <dbReference type="Proteomes" id="UP000444721"/>
    </source>
</evidence>
<reference evidence="2 3" key="1">
    <citation type="journal article" date="2019" name="Sci. Rep.">
        <title>Nanopore sequencing improves the draft genome of the human pathogenic amoeba Naegleria fowleri.</title>
        <authorList>
            <person name="Liechti N."/>
            <person name="Schurch N."/>
            <person name="Bruggmann R."/>
            <person name="Wittwer M."/>
        </authorList>
    </citation>
    <scope>NUCLEOTIDE SEQUENCE [LARGE SCALE GENOMIC DNA]</scope>
    <source>
        <strain evidence="2 3">ATCC 30894</strain>
    </source>
</reference>
<sequence length="489" mass="56950">MHHLTTTIQPLSRDGGVHVAKPLRSDPFLSHLEQALEKKFESQQKGKLRWLCNRELKYDHFFLIEFKNDQQFVLNHIRKYGFGLSFASEALKGNKEFLLQLLMKLILDSKNSGERDLEEAIKDTLNFLSRVDKELQYNRDFVLQVVRQYGKVFKSDLDINYQHDREIVLAAVKQDGRALKYVSECSSDQLKQDQEVVFEAIRQNKKALRWASRILLEDEKFMLKALRLVLIPELDQFHYSNKKIMCQVVKEFSFLLEFASQKLKSDKKMVFHAVSNDGLSLQHSSQECKNDKEIVLKAVQQNGLALEFVATHFKNDHEIVRTAILQNGNALRYASSELRNDSTIVLEAIQQCSQAFTYASKELKENQEFLWKALELGCEKVLKRIPYSEEFIPFVMEVVKKNGLCVSSNNEFCYGRQVMLEAIQNHGFALYYASEKLKSDEELAMIALKCHGYVLDHERTCNPAFWNDDRQLYQARMDHCYFDAFMGNM</sequence>
<dbReference type="Pfam" id="PF13475">
    <property type="entry name" value="DUF4116"/>
    <property type="match status" value="5"/>
</dbReference>
<dbReference type="Proteomes" id="UP000444721">
    <property type="component" value="Unassembled WGS sequence"/>
</dbReference>
<keyword evidence="3" id="KW-1185">Reference proteome</keyword>